<evidence type="ECO:0000313" key="4">
    <source>
        <dbReference type="EMBL" id="PIP46337.1"/>
    </source>
</evidence>
<dbReference type="SUPFAM" id="SSF100895">
    <property type="entry name" value="Kazal-type serine protease inhibitors"/>
    <property type="match status" value="1"/>
</dbReference>
<dbReference type="SMART" id="SM00280">
    <property type="entry name" value="KAZAL"/>
    <property type="match status" value="1"/>
</dbReference>
<evidence type="ECO:0000259" key="3">
    <source>
        <dbReference type="PROSITE" id="PS51465"/>
    </source>
</evidence>
<comment type="caution">
    <text evidence="4">The sequence shown here is derived from an EMBL/GenBank/DDBJ whole genome shotgun (WGS) entry which is preliminary data.</text>
</comment>
<gene>
    <name evidence="4" type="ORF">COX15_00975</name>
</gene>
<keyword evidence="1" id="KW-0175">Coiled coil</keyword>
<accession>A0A2H0ALT2</accession>
<dbReference type="Pfam" id="PF00050">
    <property type="entry name" value="Kazal_1"/>
    <property type="match status" value="1"/>
</dbReference>
<protein>
    <recommendedName>
        <fullName evidence="3">Kazal-like domain-containing protein</fullName>
    </recommendedName>
</protein>
<dbReference type="PROSITE" id="PS51465">
    <property type="entry name" value="KAZAL_2"/>
    <property type="match status" value="1"/>
</dbReference>
<dbReference type="EMBL" id="PCSK01000019">
    <property type="protein sequence ID" value="PIP46337.1"/>
    <property type="molecule type" value="Genomic_DNA"/>
</dbReference>
<evidence type="ECO:0000256" key="1">
    <source>
        <dbReference type="SAM" id="Coils"/>
    </source>
</evidence>
<dbReference type="Gene3D" id="3.30.60.30">
    <property type="match status" value="1"/>
</dbReference>
<keyword evidence="2" id="KW-0732">Signal</keyword>
<sequence>MKKIPSMALILVSVSFFVFAALSAVSAQVDNNEPPATTIEEITTADLGVENSGLLPTNLFYFFKEWGRGIKMFFTFNNVAKIRYELKIANEKAAELKKVDEVKPNDAEALEKALNNYNENVLRLKTRLQSLQENSDNSNVDKLLDELAERTLKHQQLFEELKERHEDLREKLDDVEKGIGEVLKHAIENLDKLEKTEERLEKAIDAQKENQIKELNAIHFLNMIKENVNSPEIIEKLSQLKEKQMDKLEAKLKSGVINSSQIGGLIEKLNGSGVEASEILKKLEEGLDNVNGKLAEPQVCMELYDPVCGDDSKTYSNSCFAEIAHVEVKYKGECGKQGSGNSDSLKFEVNSQINISPDSIKVETED</sequence>
<organism evidence="4 5">
    <name type="scientific">Candidatus Colwellbacteria bacterium CG23_combo_of_CG06-09_8_20_14_all_42_19</name>
    <dbReference type="NCBI Taxonomy" id="1974541"/>
    <lineage>
        <taxon>Bacteria</taxon>
        <taxon>Candidatus Colwelliibacteriota</taxon>
    </lineage>
</organism>
<dbReference type="CDD" id="cd00104">
    <property type="entry name" value="KAZAL_FS"/>
    <property type="match status" value="1"/>
</dbReference>
<dbReference type="InterPro" id="IPR043725">
    <property type="entry name" value="DUF5667"/>
</dbReference>
<dbReference type="InterPro" id="IPR002350">
    <property type="entry name" value="Kazal_dom"/>
</dbReference>
<feature type="chain" id="PRO_5013654963" description="Kazal-like domain-containing protein" evidence="2">
    <location>
        <begin position="21"/>
        <end position="366"/>
    </location>
</feature>
<feature type="domain" description="Kazal-like" evidence="3">
    <location>
        <begin position="300"/>
        <end position="336"/>
    </location>
</feature>
<dbReference type="Pfam" id="PF18915">
    <property type="entry name" value="DUF5667"/>
    <property type="match status" value="1"/>
</dbReference>
<feature type="signal peptide" evidence="2">
    <location>
        <begin position="1"/>
        <end position="20"/>
    </location>
</feature>
<evidence type="ECO:0000256" key="2">
    <source>
        <dbReference type="SAM" id="SignalP"/>
    </source>
</evidence>
<feature type="coiled-coil region" evidence="1">
    <location>
        <begin position="79"/>
        <end position="213"/>
    </location>
</feature>
<name>A0A2H0ALT2_9BACT</name>
<dbReference type="Proteomes" id="UP000230007">
    <property type="component" value="Unassembled WGS sequence"/>
</dbReference>
<proteinExistence type="predicted"/>
<dbReference type="InterPro" id="IPR036058">
    <property type="entry name" value="Kazal_dom_sf"/>
</dbReference>
<dbReference type="AlphaFoldDB" id="A0A2H0ALT2"/>
<evidence type="ECO:0000313" key="5">
    <source>
        <dbReference type="Proteomes" id="UP000230007"/>
    </source>
</evidence>
<reference evidence="4 5" key="1">
    <citation type="submission" date="2017-09" db="EMBL/GenBank/DDBJ databases">
        <title>Depth-based differentiation of microbial function through sediment-hosted aquifers and enrichment of novel symbionts in the deep terrestrial subsurface.</title>
        <authorList>
            <person name="Probst A.J."/>
            <person name="Ladd B."/>
            <person name="Jarett J.K."/>
            <person name="Geller-Mcgrath D.E."/>
            <person name="Sieber C.M."/>
            <person name="Emerson J.B."/>
            <person name="Anantharaman K."/>
            <person name="Thomas B.C."/>
            <person name="Malmstrom R."/>
            <person name="Stieglmeier M."/>
            <person name="Klingl A."/>
            <person name="Woyke T."/>
            <person name="Ryan C.M."/>
            <person name="Banfield J.F."/>
        </authorList>
    </citation>
    <scope>NUCLEOTIDE SEQUENCE [LARGE SCALE GENOMIC DNA]</scope>
    <source>
        <strain evidence="4">CG23_combo_of_CG06-09_8_20_14_all_42_19</strain>
    </source>
</reference>